<evidence type="ECO:0000313" key="2">
    <source>
        <dbReference type="EMBL" id="MCY4727841.1"/>
    </source>
</evidence>
<comment type="caution">
    <text evidence="2">The sequence shown here is derived from an EMBL/GenBank/DDBJ whole genome shotgun (WGS) entry which is preliminary data.</text>
</comment>
<dbReference type="PROSITE" id="PS51918">
    <property type="entry name" value="RADICAL_SAM"/>
    <property type="match status" value="1"/>
</dbReference>
<dbReference type="NCBIfam" id="TIGR03960">
    <property type="entry name" value="rSAM_fuse_unch"/>
    <property type="match status" value="1"/>
</dbReference>
<sequence length="657" mass="73218">MSVASVFPRLEARLPSVQKPIQYVGGELNSVVKDWDCAEASDTGGPTVRWALMYPDAYEVGLPNQGVQILYEVLNERDWILAERTYSVWPDMEQVMRDGDEHGPIPQFTVDSHRPVGAFDLFGLSFSTELGYTNMLNALDLAGIPLHAVDRGEDDPVVIAGGHAAFNPEPIADFVDAAVLGDGEEVVLAISEVVREWKAEGRPGGRDELLRRLAVTGNIYVPRFYDVAYAADGSIEAVVPNRPGIPFRVRKHTLMDLDQWPYPANPLVPLAETVHERFSVEIFRGCTRGCRFCQAGMITRPVRERSIETIGAMVENGIRKSGFEEVGLLSLSSADHTEIGDLAKGLADRYEGSNVSLSLPSTRVDAFNITLANEFSRNGRRSGLTFAPEGGSERMRKVINKMVSEDDLIRTVAAAYSHGWRQVKLYFMCGLPQETDEDVLAIADLAKRVIKTGREVSGRNDIRCTVSIGGFVPKPHTPFQWAPQLDHEATDERLRLLREVVREDKKYARAIGFRYHDGKPGIVEGLLSRGDRRVGRVIEEVWRDGGRFDGWSEHFSYDRWMASAEKALAGTGVDVDWYTTRERDYDEVLPWEHLDSGLDKDWLWGDWEDALAAADGADIEIEDCRWTPCYDCGVCPEMGTEIQVGPTGQKLLPLSVV</sequence>
<gene>
    <name evidence="2" type="ORF">NYO98_16250</name>
</gene>
<dbReference type="PANTHER" id="PTHR42731">
    <property type="entry name" value="SLL1084 PROTEIN"/>
    <property type="match status" value="1"/>
</dbReference>
<dbReference type="InterPro" id="IPR058240">
    <property type="entry name" value="rSAM_sf"/>
</dbReference>
<reference evidence="2" key="1">
    <citation type="submission" date="2022-08" db="EMBL/GenBank/DDBJ databases">
        <title>Genome sequencing of Nocardioides sp. STR2.</title>
        <authorList>
            <person name="So Y."/>
        </authorList>
    </citation>
    <scope>NUCLEOTIDE SEQUENCE</scope>
    <source>
        <strain evidence="2">STR2</strain>
    </source>
</reference>
<evidence type="ECO:0000313" key="3">
    <source>
        <dbReference type="Proteomes" id="UP001074726"/>
    </source>
</evidence>
<dbReference type="InterPro" id="IPR045784">
    <property type="entry name" value="Radical_SAM_N2"/>
</dbReference>
<protein>
    <submittedName>
        <fullName evidence="2">TIGR03960 family B12-binding radical SAM protein</fullName>
    </submittedName>
</protein>
<evidence type="ECO:0000259" key="1">
    <source>
        <dbReference type="PROSITE" id="PS51918"/>
    </source>
</evidence>
<dbReference type="InterPro" id="IPR007197">
    <property type="entry name" value="rSAM"/>
</dbReference>
<dbReference type="SFLD" id="SFLDS00029">
    <property type="entry name" value="Radical_SAM"/>
    <property type="match status" value="1"/>
</dbReference>
<dbReference type="RefSeq" id="WP_268112776.1">
    <property type="nucleotide sequence ID" value="NZ_JAPPUX010000004.1"/>
</dbReference>
<dbReference type="SFLD" id="SFLDG01082">
    <property type="entry name" value="B12-binding_domain_containing"/>
    <property type="match status" value="1"/>
</dbReference>
<dbReference type="Proteomes" id="UP001074726">
    <property type="component" value="Unassembled WGS sequence"/>
</dbReference>
<organism evidence="2 3">
    <name type="scientific">Nocardioides pini</name>
    <dbReference type="NCBI Taxonomy" id="2975053"/>
    <lineage>
        <taxon>Bacteria</taxon>
        <taxon>Bacillati</taxon>
        <taxon>Actinomycetota</taxon>
        <taxon>Actinomycetes</taxon>
        <taxon>Propionibacteriales</taxon>
        <taxon>Nocardioidaceae</taxon>
        <taxon>Nocardioides</taxon>
    </lineage>
</organism>
<feature type="domain" description="Radical SAM core" evidence="1">
    <location>
        <begin position="272"/>
        <end position="514"/>
    </location>
</feature>
<dbReference type="SUPFAM" id="SSF102114">
    <property type="entry name" value="Radical SAM enzymes"/>
    <property type="match status" value="1"/>
</dbReference>
<dbReference type="EMBL" id="JAPPUX010000004">
    <property type="protein sequence ID" value="MCY4727841.1"/>
    <property type="molecule type" value="Genomic_DNA"/>
</dbReference>
<dbReference type="Gene3D" id="3.80.30.20">
    <property type="entry name" value="tm_1862 like domain"/>
    <property type="match status" value="1"/>
</dbReference>
<name>A0ABT4CHJ8_9ACTN</name>
<keyword evidence="3" id="KW-1185">Reference proteome</keyword>
<dbReference type="InterPro" id="IPR006638">
    <property type="entry name" value="Elp3/MiaA/NifB-like_rSAM"/>
</dbReference>
<accession>A0ABT4CHJ8</accession>
<dbReference type="SMART" id="SM00729">
    <property type="entry name" value="Elp3"/>
    <property type="match status" value="1"/>
</dbReference>
<dbReference type="Pfam" id="PF04055">
    <property type="entry name" value="Radical_SAM"/>
    <property type="match status" value="1"/>
</dbReference>
<dbReference type="Pfam" id="PF19864">
    <property type="entry name" value="Radical_SAM_N2"/>
    <property type="match status" value="1"/>
</dbReference>
<dbReference type="InterPro" id="IPR023862">
    <property type="entry name" value="CHP03960_rSAM"/>
</dbReference>
<proteinExistence type="predicted"/>
<dbReference type="PANTHER" id="PTHR42731:SF1">
    <property type="entry name" value="RADICAL SAM DOMAIN PROTEIN"/>
    <property type="match status" value="1"/>
</dbReference>
<dbReference type="InterPro" id="IPR023404">
    <property type="entry name" value="rSAM_horseshoe"/>
</dbReference>
<dbReference type="CDD" id="cd01335">
    <property type="entry name" value="Radical_SAM"/>
    <property type="match status" value="1"/>
</dbReference>